<keyword evidence="4" id="KW-1185">Reference proteome</keyword>
<dbReference type="InterPro" id="IPR058941">
    <property type="entry name" value="HTH_AT3G52170-like"/>
</dbReference>
<proteinExistence type="predicted"/>
<evidence type="ECO:0000259" key="2">
    <source>
        <dbReference type="Pfam" id="PF25896"/>
    </source>
</evidence>
<gene>
    <name evidence="3" type="ORF">R3W88_028852</name>
</gene>
<dbReference type="EMBL" id="JAWPEI010000012">
    <property type="protein sequence ID" value="KAK4707927.1"/>
    <property type="molecule type" value="Genomic_DNA"/>
</dbReference>
<dbReference type="InterPro" id="IPR058942">
    <property type="entry name" value="AT3G52170-like"/>
</dbReference>
<reference evidence="3 4" key="1">
    <citation type="submission" date="2023-10" db="EMBL/GenBank/DDBJ databases">
        <title>Genome-Wide Identification Analysis in wild type Solanum Pinnatisectum Reveals Some Genes Defensing Phytophthora Infestans.</title>
        <authorList>
            <person name="Sun C."/>
        </authorList>
    </citation>
    <scope>NUCLEOTIDE SEQUENCE [LARGE SCALE GENOMIC DNA]</scope>
    <source>
        <strain evidence="3">LQN</strain>
        <tissue evidence="3">Leaf</tissue>
    </source>
</reference>
<protein>
    <recommendedName>
        <fullName evidence="2">AT3G52170-like helix-turn-helix domain-containing protein</fullName>
    </recommendedName>
</protein>
<dbReference type="Proteomes" id="UP001311915">
    <property type="component" value="Unassembled WGS sequence"/>
</dbReference>
<evidence type="ECO:0000313" key="4">
    <source>
        <dbReference type="Proteomes" id="UP001311915"/>
    </source>
</evidence>
<sequence>MHTIKGGWVGQTFALATCNDSGGRKTRIRRSKEERKSMVETFIKKYQKSNDGNFPSLNLTHKEVGGSFYTVRELVREIIQENRVLGPAKLSPEEQNNIMFAEEYPLGSISTEPQSLSLSGETHVMSNYAPNHYMGKCEEADFGVNRQLDIDEVMVADDGLQTSTSDVSERIKQSDESYIIDSESDHQKNKDEVLHFSGINGVDHEMLNEQMTGDSETTEENEISGKSDLVNTLSFKHQNTNAQVLDSTEIISESVNVSLLSGVDASLPTVKNDETYGEPIFTKSVVGENIDVEGGLNELEASKAGMPLKTSELLVEKFPLRPNSKKIDDLDSGLIETTSVAKTLEETEHEHDRIVSLEKAAEPVNEPVDVMIADPTTEKSSEVLNKKTEAKAGEASLEILSSSEERVAIATNVGVKAASTLSETVNASSPMPNETVGSSRASGTSKKPAADELIEDKGKASIQRGSSHQKGVNPPLDRIHLETWKDTSAKSGERETNPFLALLKACVTAFVKFWTEE</sequence>
<evidence type="ECO:0000256" key="1">
    <source>
        <dbReference type="SAM" id="MobiDB-lite"/>
    </source>
</evidence>
<feature type="compositionally biased region" description="Polar residues" evidence="1">
    <location>
        <begin position="422"/>
        <end position="445"/>
    </location>
</feature>
<feature type="region of interest" description="Disordered" evidence="1">
    <location>
        <begin position="422"/>
        <end position="451"/>
    </location>
</feature>
<comment type="caution">
    <text evidence="3">The sequence shown here is derived from an EMBL/GenBank/DDBJ whole genome shotgun (WGS) entry which is preliminary data.</text>
</comment>
<dbReference type="Pfam" id="PF25896">
    <property type="entry name" value="HTH_AT3G52170"/>
    <property type="match status" value="1"/>
</dbReference>
<name>A0AAV9K3V9_9SOLN</name>
<organism evidence="3 4">
    <name type="scientific">Solanum pinnatisectum</name>
    <name type="common">tansyleaf nightshade</name>
    <dbReference type="NCBI Taxonomy" id="50273"/>
    <lineage>
        <taxon>Eukaryota</taxon>
        <taxon>Viridiplantae</taxon>
        <taxon>Streptophyta</taxon>
        <taxon>Embryophyta</taxon>
        <taxon>Tracheophyta</taxon>
        <taxon>Spermatophyta</taxon>
        <taxon>Magnoliopsida</taxon>
        <taxon>eudicotyledons</taxon>
        <taxon>Gunneridae</taxon>
        <taxon>Pentapetalae</taxon>
        <taxon>asterids</taxon>
        <taxon>lamiids</taxon>
        <taxon>Solanales</taxon>
        <taxon>Solanaceae</taxon>
        <taxon>Solanoideae</taxon>
        <taxon>Solaneae</taxon>
        <taxon>Solanum</taxon>
    </lineage>
</organism>
<dbReference type="AlphaFoldDB" id="A0AAV9K3V9"/>
<feature type="domain" description="AT3G52170-like helix-turn-helix" evidence="2">
    <location>
        <begin position="31"/>
        <end position="79"/>
    </location>
</feature>
<evidence type="ECO:0000313" key="3">
    <source>
        <dbReference type="EMBL" id="KAK4707927.1"/>
    </source>
</evidence>
<dbReference type="PANTHER" id="PTHR34568:SF1">
    <property type="entry name" value="DNA BINDING PROTEIN"/>
    <property type="match status" value="1"/>
</dbReference>
<accession>A0AAV9K3V9</accession>
<dbReference type="PANTHER" id="PTHR34568">
    <property type="entry name" value="RRM DOMAIN-CONTAINING PROTEIN"/>
    <property type="match status" value="1"/>
</dbReference>